<feature type="compositionally biased region" description="Low complexity" evidence="1">
    <location>
        <begin position="93"/>
        <end position="106"/>
    </location>
</feature>
<evidence type="ECO:0000256" key="1">
    <source>
        <dbReference type="SAM" id="MobiDB-lite"/>
    </source>
</evidence>
<feature type="compositionally biased region" description="Acidic residues" evidence="1">
    <location>
        <begin position="62"/>
        <end position="72"/>
    </location>
</feature>
<keyword evidence="3" id="KW-1185">Reference proteome</keyword>
<feature type="region of interest" description="Disordered" evidence="1">
    <location>
        <begin position="57"/>
        <end position="106"/>
    </location>
</feature>
<dbReference type="AlphaFoldDB" id="A0A3R7FWP0"/>
<evidence type="ECO:0000313" key="2">
    <source>
        <dbReference type="EMBL" id="RLL99956.1"/>
    </source>
</evidence>
<accession>A0A3R7FWP0</accession>
<comment type="caution">
    <text evidence="2">The sequence shown here is derived from an EMBL/GenBank/DDBJ whole genome shotgun (WGS) entry which is preliminary data.</text>
</comment>
<dbReference type="Proteomes" id="UP000215289">
    <property type="component" value="Unassembled WGS sequence"/>
</dbReference>
<sequence length="106" mass="12094">MAPQQQEQRKYWTRQQQNKYLSKLRPSSAIRPATAYRWIDASNWPHFVNSLLKYAPSSQEFPDSDESADEDYLPPSIKKQKEDSISPKLVNNATSTATRSTTTASS</sequence>
<protein>
    <submittedName>
        <fullName evidence="2">Uncharacterized protein</fullName>
    </submittedName>
</protein>
<gene>
    <name evidence="2" type="ORF">CFD26_106153</name>
</gene>
<reference evidence="2 3" key="1">
    <citation type="submission" date="2018-08" db="EMBL/GenBank/DDBJ databases">
        <title>Draft genome sequences of two Aspergillus turcosus clinical strains isolated from bronchoalveolar lavage fluid: one azole-susceptible and the other azole-resistant.</title>
        <authorList>
            <person name="Parent-Michaud M."/>
            <person name="Dufresne P.J."/>
            <person name="Fournier E."/>
            <person name="Martineau C."/>
            <person name="Moreira S."/>
            <person name="Perkins V."/>
            <person name="De Repentigny L."/>
            <person name="Dufresne S.F."/>
        </authorList>
    </citation>
    <scope>NUCLEOTIDE SEQUENCE [LARGE SCALE GENOMIC DNA]</scope>
    <source>
        <strain evidence="2">HMR AF 1038</strain>
    </source>
</reference>
<organism evidence="2 3">
    <name type="scientific">Aspergillus turcosus</name>
    <dbReference type="NCBI Taxonomy" id="1245748"/>
    <lineage>
        <taxon>Eukaryota</taxon>
        <taxon>Fungi</taxon>
        <taxon>Dikarya</taxon>
        <taxon>Ascomycota</taxon>
        <taxon>Pezizomycotina</taxon>
        <taxon>Eurotiomycetes</taxon>
        <taxon>Eurotiomycetidae</taxon>
        <taxon>Eurotiales</taxon>
        <taxon>Aspergillaceae</taxon>
        <taxon>Aspergillus</taxon>
        <taxon>Aspergillus subgen. Fumigati</taxon>
    </lineage>
</organism>
<dbReference type="EMBL" id="NIDN02000022">
    <property type="protein sequence ID" value="RLL99956.1"/>
    <property type="molecule type" value="Genomic_DNA"/>
</dbReference>
<name>A0A3R7FWP0_9EURO</name>
<proteinExistence type="predicted"/>
<evidence type="ECO:0000313" key="3">
    <source>
        <dbReference type="Proteomes" id="UP000215289"/>
    </source>
</evidence>